<evidence type="ECO:0000256" key="3">
    <source>
        <dbReference type="ARBA" id="ARBA00023136"/>
    </source>
</evidence>
<feature type="compositionally biased region" description="Basic and acidic residues" evidence="8">
    <location>
        <begin position="214"/>
        <end position="246"/>
    </location>
</feature>
<evidence type="ECO:0000256" key="8">
    <source>
        <dbReference type="SAM" id="MobiDB-lite"/>
    </source>
</evidence>
<dbReference type="PANTHER" id="PTHR12883">
    <property type="entry name" value="ADIPOCYTE-SPECIFIC PROTEIN 4-RELATED"/>
    <property type="match status" value="1"/>
</dbReference>
<evidence type="ECO:0000256" key="4">
    <source>
        <dbReference type="ARBA" id="ARBA00034697"/>
    </source>
</evidence>
<dbReference type="PANTHER" id="PTHR12883:SF0">
    <property type="entry name" value="PAT COMPLEX SUBUNIT CCDC47"/>
    <property type="match status" value="1"/>
</dbReference>
<keyword evidence="3" id="KW-0472">Membrane</keyword>
<dbReference type="Pfam" id="PF07946">
    <property type="entry name" value="CCDC47"/>
    <property type="match status" value="1"/>
</dbReference>
<comment type="similarity">
    <text evidence="5">Belongs to the CCDC47 family.</text>
</comment>
<evidence type="ECO:0000256" key="7">
    <source>
        <dbReference type="ARBA" id="ARBA00034902"/>
    </source>
</evidence>
<dbReference type="InterPro" id="IPR012879">
    <property type="entry name" value="CCDC47"/>
</dbReference>
<evidence type="ECO:0000256" key="1">
    <source>
        <dbReference type="ARBA" id="ARBA00022692"/>
    </source>
</evidence>
<dbReference type="OrthoDB" id="10039147at2759"/>
<dbReference type="AlphaFoldDB" id="A0A7R9QHQ7"/>
<dbReference type="GO" id="GO:0032469">
    <property type="term" value="P:endoplasmic reticulum calcium ion homeostasis"/>
    <property type="evidence" value="ECO:0007669"/>
    <property type="project" value="InterPro"/>
</dbReference>
<dbReference type="EMBL" id="OC917062">
    <property type="protein sequence ID" value="CAD7646024.1"/>
    <property type="molecule type" value="Genomic_DNA"/>
</dbReference>
<evidence type="ECO:0000313" key="9">
    <source>
        <dbReference type="EMBL" id="CAD7646024.1"/>
    </source>
</evidence>
<dbReference type="GO" id="GO:0005509">
    <property type="term" value="F:calcium ion binding"/>
    <property type="evidence" value="ECO:0007669"/>
    <property type="project" value="InterPro"/>
</dbReference>
<protein>
    <recommendedName>
        <fullName evidence="6">PAT complex subunit CCDC47</fullName>
    </recommendedName>
    <alternativeName>
        <fullName evidence="7">Coiled-coil domain-containing protein 47</fullName>
    </alternativeName>
</protein>
<dbReference type="EMBL" id="CAJPVJ010002237">
    <property type="protein sequence ID" value="CAG2165984.1"/>
    <property type="molecule type" value="Genomic_DNA"/>
</dbReference>
<name>A0A7R9QHQ7_9ACAR</name>
<keyword evidence="10" id="KW-1185">Reference proteome</keyword>
<organism evidence="9">
    <name type="scientific">Oppiella nova</name>
    <dbReference type="NCBI Taxonomy" id="334625"/>
    <lineage>
        <taxon>Eukaryota</taxon>
        <taxon>Metazoa</taxon>
        <taxon>Ecdysozoa</taxon>
        <taxon>Arthropoda</taxon>
        <taxon>Chelicerata</taxon>
        <taxon>Arachnida</taxon>
        <taxon>Acari</taxon>
        <taxon>Acariformes</taxon>
        <taxon>Sarcoptiformes</taxon>
        <taxon>Oribatida</taxon>
        <taxon>Brachypylina</taxon>
        <taxon>Oppioidea</taxon>
        <taxon>Oppiidae</taxon>
        <taxon>Oppiella</taxon>
    </lineage>
</organism>
<evidence type="ECO:0000256" key="2">
    <source>
        <dbReference type="ARBA" id="ARBA00022989"/>
    </source>
</evidence>
<comment type="subcellular location">
    <subcellularLocation>
        <location evidence="4">Rough endoplasmic reticulum membrane</location>
        <topology evidence="4">Single-pass type I membrane protein</topology>
    </subcellularLocation>
</comment>
<keyword evidence="2" id="KW-1133">Transmembrane helix</keyword>
<reference evidence="9" key="1">
    <citation type="submission" date="2020-11" db="EMBL/GenBank/DDBJ databases">
        <authorList>
            <person name="Tran Van P."/>
        </authorList>
    </citation>
    <scope>NUCLEOTIDE SEQUENCE</scope>
</reference>
<gene>
    <name evidence="9" type="ORF">ONB1V03_LOCUS5516</name>
</gene>
<evidence type="ECO:0000313" key="10">
    <source>
        <dbReference type="Proteomes" id="UP000728032"/>
    </source>
</evidence>
<feature type="non-terminal residue" evidence="9">
    <location>
        <position position="1"/>
    </location>
</feature>
<evidence type="ECO:0000256" key="5">
    <source>
        <dbReference type="ARBA" id="ARBA00034746"/>
    </source>
</evidence>
<evidence type="ECO:0000256" key="6">
    <source>
        <dbReference type="ARBA" id="ARBA00034875"/>
    </source>
</evidence>
<dbReference type="Proteomes" id="UP000728032">
    <property type="component" value="Unassembled WGS sequence"/>
</dbReference>
<proteinExistence type="inferred from homology"/>
<feature type="region of interest" description="Disordered" evidence="8">
    <location>
        <begin position="212"/>
        <end position="246"/>
    </location>
</feature>
<dbReference type="GO" id="GO:0030867">
    <property type="term" value="C:rough endoplasmic reticulum membrane"/>
    <property type="evidence" value="ECO:0007669"/>
    <property type="project" value="UniProtKB-SubCell"/>
</dbReference>
<keyword evidence="1" id="KW-0812">Transmembrane</keyword>
<accession>A0A7R9QHQ7</accession>
<sequence length="264" mass="31228">EGMLVELKFLKRQDLVNVLADYFKPSTDQIQIRVTLNVDAMDSYVFCIASKKSAQRLAKEMNDINTFCPEKKSPEKYGVMGDKFVLLNEIGEAAGVLLDAKVISLLKKYEECIDFIHFTDQYSGYRLAEDTQPIKLPDVKRMLIFAFNFPSNSSKNLDEIESMKPLLQLVFYSIDKVKRFRLSREGKLKAERNRQRVEEMFLKTTHAQRQEVAQLKREERRRVEKEKMLNEEDPEKQRKWEEKEYKRELKRKTPKMKQLKVKAM</sequence>